<evidence type="ECO:0000256" key="1">
    <source>
        <dbReference type="ARBA" id="ARBA00001936"/>
    </source>
</evidence>
<evidence type="ECO:0000256" key="5">
    <source>
        <dbReference type="ARBA" id="ARBA00022723"/>
    </source>
</evidence>
<keyword evidence="6" id="KW-0378">Hydrolase</keyword>
<dbReference type="PANTHER" id="PTHR23114:SF17">
    <property type="entry name" value="M7GPPPN-MRNA HYDROLASE"/>
    <property type="match status" value="1"/>
</dbReference>
<dbReference type="GO" id="GO:0000290">
    <property type="term" value="P:deadenylation-dependent decapping of nuclear-transcribed mRNA"/>
    <property type="evidence" value="ECO:0007669"/>
    <property type="project" value="TreeGrafter"/>
</dbReference>
<dbReference type="SUPFAM" id="SSF140586">
    <property type="entry name" value="Dcp2 domain-like"/>
    <property type="match status" value="1"/>
</dbReference>
<dbReference type="AlphaFoldDB" id="A0A8J6B8Z7"/>
<dbReference type="GO" id="GO:0005737">
    <property type="term" value="C:cytoplasm"/>
    <property type="evidence" value="ECO:0007669"/>
    <property type="project" value="UniProtKB-SubCell"/>
</dbReference>
<evidence type="ECO:0000256" key="4">
    <source>
        <dbReference type="ARBA" id="ARBA00022490"/>
    </source>
</evidence>
<comment type="caution">
    <text evidence="9">The sequence shown here is derived from an EMBL/GenBank/DDBJ whole genome shotgun (WGS) entry which is preliminary data.</text>
</comment>
<gene>
    <name evidence="9" type="ORF">J8273_2873</name>
</gene>
<dbReference type="Gene3D" id="1.10.10.1050">
    <property type="entry name" value="Dcp2, box A domain"/>
    <property type="match status" value="1"/>
</dbReference>
<keyword evidence="7" id="KW-0694">RNA-binding</keyword>
<dbReference type="InterPro" id="IPR015797">
    <property type="entry name" value="NUDIX_hydrolase-like_dom_sf"/>
</dbReference>
<evidence type="ECO:0000256" key="6">
    <source>
        <dbReference type="ARBA" id="ARBA00022801"/>
    </source>
</evidence>
<comment type="similarity">
    <text evidence="3">Belongs to the Nudix hydrolase family. DCP2 subfamily.</text>
</comment>
<feature type="domain" description="Nudix hydrolase" evidence="8">
    <location>
        <begin position="105"/>
        <end position="241"/>
    </location>
</feature>
<dbReference type="PROSITE" id="PS51462">
    <property type="entry name" value="NUDIX"/>
    <property type="match status" value="1"/>
</dbReference>
<proteinExistence type="inferred from homology"/>
<dbReference type="InterPro" id="IPR036189">
    <property type="entry name" value="DCP2_BoxA_sf"/>
</dbReference>
<evidence type="ECO:0000256" key="3">
    <source>
        <dbReference type="ARBA" id="ARBA00005279"/>
    </source>
</evidence>
<evidence type="ECO:0000259" key="8">
    <source>
        <dbReference type="PROSITE" id="PS51462"/>
    </source>
</evidence>
<dbReference type="Pfam" id="PF00293">
    <property type="entry name" value="NUDIX"/>
    <property type="match status" value="1"/>
</dbReference>
<dbReference type="OrthoDB" id="18996at2759"/>
<evidence type="ECO:0000256" key="7">
    <source>
        <dbReference type="ARBA" id="ARBA00022884"/>
    </source>
</evidence>
<evidence type="ECO:0000313" key="10">
    <source>
        <dbReference type="Proteomes" id="UP000717585"/>
    </source>
</evidence>
<dbReference type="GO" id="GO:0003723">
    <property type="term" value="F:RNA binding"/>
    <property type="evidence" value="ECO:0007669"/>
    <property type="project" value="UniProtKB-KW"/>
</dbReference>
<reference evidence="9" key="1">
    <citation type="submission" date="2021-05" db="EMBL/GenBank/DDBJ databases">
        <title>A free-living protist that lacks canonical eukaryotic 1 DNA replication and segregation systems.</title>
        <authorList>
            <person name="Salas-Leiva D.E."/>
            <person name="Tromer E.C."/>
            <person name="Curtis B.A."/>
            <person name="Jerlstrom-Hultqvist J."/>
            <person name="Kolisko M."/>
            <person name="Yi Z."/>
            <person name="Salas-Leiva J.S."/>
            <person name="Gallot-Lavallee L."/>
            <person name="Kops G.J.P.L."/>
            <person name="Archibald J.M."/>
            <person name="Simpson A.G.B."/>
            <person name="Roger A.J."/>
        </authorList>
    </citation>
    <scope>NUCLEOTIDE SEQUENCE</scope>
    <source>
        <strain evidence="9">BICM</strain>
    </source>
</reference>
<dbReference type="EMBL" id="JAHDYR010000009">
    <property type="protein sequence ID" value="KAG9395669.1"/>
    <property type="molecule type" value="Genomic_DNA"/>
</dbReference>
<keyword evidence="10" id="KW-1185">Reference proteome</keyword>
<comment type="subcellular location">
    <subcellularLocation>
        <location evidence="2">Cytoplasm</location>
    </subcellularLocation>
</comment>
<organism evidence="9 10">
    <name type="scientific">Carpediemonas membranifera</name>
    <dbReference type="NCBI Taxonomy" id="201153"/>
    <lineage>
        <taxon>Eukaryota</taxon>
        <taxon>Metamonada</taxon>
        <taxon>Carpediemonas-like organisms</taxon>
        <taxon>Carpediemonas</taxon>
    </lineage>
</organism>
<accession>A0A8J6B8Z7</accession>
<comment type="cofactor">
    <cofactor evidence="1">
        <name>Mn(2+)</name>
        <dbReference type="ChEBI" id="CHEBI:29035"/>
    </cofactor>
</comment>
<sequence>MGKRTNIPRDGENAAFDDEIEDLITRFIFHIPETELAESNRFLHHVEKAHWSYIDDSRSKNPKLPHLKWKDFVRAFVDRIPASVITNIKDYDLEENLKSFAAYQGNIPTRGIIALSADCRRALFIESMACPKCWSLPKGKREEDESDFDCAIREAREETGFDFTPFVRPESQQQAGVDYIEMKEKKIRGHVIFYIARAVPEDYDYQPTCRGEVSSIRFHRIDKAIKNERGIRYTYLAQCVLKQLPGVIANLPGVSNGKTRRGMKRPQRKEKPLAVEVCDSEDKHSSILRTPVAPVGRCFPEDIGRVVLTRGPVADRLMMALLA</sequence>
<keyword evidence="5" id="KW-0479">Metal-binding</keyword>
<keyword evidence="4" id="KW-0963">Cytoplasm</keyword>
<dbReference type="Gene3D" id="3.90.79.10">
    <property type="entry name" value="Nucleoside Triphosphate Pyrophosphohydrolase"/>
    <property type="match status" value="1"/>
</dbReference>
<dbReference type="SUPFAM" id="SSF55811">
    <property type="entry name" value="Nudix"/>
    <property type="match status" value="1"/>
</dbReference>
<evidence type="ECO:0000313" key="9">
    <source>
        <dbReference type="EMBL" id="KAG9395669.1"/>
    </source>
</evidence>
<dbReference type="InterPro" id="IPR020084">
    <property type="entry name" value="NUDIX_hydrolase_CS"/>
</dbReference>
<dbReference type="GO" id="GO:0016787">
    <property type="term" value="F:hydrolase activity"/>
    <property type="evidence" value="ECO:0007669"/>
    <property type="project" value="UniProtKB-KW"/>
</dbReference>
<evidence type="ECO:0000256" key="2">
    <source>
        <dbReference type="ARBA" id="ARBA00004496"/>
    </source>
</evidence>
<name>A0A8J6B8Z7_9EUKA</name>
<protein>
    <submittedName>
        <fullName evidence="9">Dcp2, box A domain</fullName>
    </submittedName>
</protein>
<dbReference type="Pfam" id="PF05026">
    <property type="entry name" value="DCP2"/>
    <property type="match status" value="1"/>
</dbReference>
<dbReference type="Proteomes" id="UP000717585">
    <property type="component" value="Unassembled WGS sequence"/>
</dbReference>
<dbReference type="PANTHER" id="PTHR23114">
    <property type="entry name" value="M7GPPPN-MRNA HYDROLASE"/>
    <property type="match status" value="1"/>
</dbReference>
<dbReference type="InterPro" id="IPR000086">
    <property type="entry name" value="NUDIX_hydrolase_dom"/>
</dbReference>
<dbReference type="GO" id="GO:0030145">
    <property type="term" value="F:manganese ion binding"/>
    <property type="evidence" value="ECO:0007669"/>
    <property type="project" value="InterPro"/>
</dbReference>
<dbReference type="PROSITE" id="PS00893">
    <property type="entry name" value="NUDIX_BOX"/>
    <property type="match status" value="1"/>
</dbReference>
<dbReference type="InterPro" id="IPR007722">
    <property type="entry name" value="DCP2_BoxA"/>
</dbReference>
<dbReference type="SMART" id="SM01125">
    <property type="entry name" value="DCP2"/>
    <property type="match status" value="1"/>
</dbReference>